<reference evidence="4" key="1">
    <citation type="journal article" date="2020" name="Stud. Mycol.">
        <title>101 Dothideomycetes genomes: a test case for predicting lifestyles and emergence of pathogens.</title>
        <authorList>
            <person name="Haridas S."/>
            <person name="Albert R."/>
            <person name="Binder M."/>
            <person name="Bloem J."/>
            <person name="Labutti K."/>
            <person name="Salamov A."/>
            <person name="Andreopoulos B."/>
            <person name="Baker S."/>
            <person name="Barry K."/>
            <person name="Bills G."/>
            <person name="Bluhm B."/>
            <person name="Cannon C."/>
            <person name="Castanera R."/>
            <person name="Culley D."/>
            <person name="Daum C."/>
            <person name="Ezra D."/>
            <person name="Gonzalez J."/>
            <person name="Henrissat B."/>
            <person name="Kuo A."/>
            <person name="Liang C."/>
            <person name="Lipzen A."/>
            <person name="Lutzoni F."/>
            <person name="Magnuson J."/>
            <person name="Mondo S."/>
            <person name="Nolan M."/>
            <person name="Ohm R."/>
            <person name="Pangilinan J."/>
            <person name="Park H.-J."/>
            <person name="Ramirez L."/>
            <person name="Alfaro M."/>
            <person name="Sun H."/>
            <person name="Tritt A."/>
            <person name="Yoshinaga Y."/>
            <person name="Zwiers L.-H."/>
            <person name="Turgeon B."/>
            <person name="Goodwin S."/>
            <person name="Spatafora J."/>
            <person name="Crous P."/>
            <person name="Grigoriev I."/>
        </authorList>
    </citation>
    <scope>NUCLEOTIDE SEQUENCE</scope>
    <source>
        <strain evidence="4">ATCC 36951</strain>
    </source>
</reference>
<feature type="domain" description="CCZ1/INTU/HSP4 first Longin" evidence="3">
    <location>
        <begin position="11"/>
        <end position="171"/>
    </location>
</feature>
<feature type="compositionally biased region" description="Low complexity" evidence="2">
    <location>
        <begin position="401"/>
        <end position="417"/>
    </location>
</feature>
<dbReference type="OrthoDB" id="240546at2759"/>
<comment type="similarity">
    <text evidence="1">Belongs to the CCZ1 family.</text>
</comment>
<feature type="region of interest" description="Disordered" evidence="2">
    <location>
        <begin position="800"/>
        <end position="819"/>
    </location>
</feature>
<evidence type="ECO:0000259" key="3">
    <source>
        <dbReference type="Pfam" id="PF19031"/>
    </source>
</evidence>
<dbReference type="RefSeq" id="XP_033667653.1">
    <property type="nucleotide sequence ID" value="XM_033816898.1"/>
</dbReference>
<sequence>MTTQVVPARLAFLAIYNPSLGPTDDTFHDQVVFWYSRAAHEARATARKNARSEAAGGDAIREQENEKLRQIGLAQGMVDFARSFSDDRPVDSIETEKSRIVVHEMEKGWWILASIDLTRLPTLTQSSTSRSASEKAETKPAVEYSFREVSPPALLAQQLIQAHHVFALHHGPSLTELYVKLSREKFCSTLERYWTRFSRTWDVLLHGNPATDIFSGIKLSSGGELGMGVGEEEWGSGERDVLEDLARRTEGLVDLVISRFGDPAPTDPADSSEVGALPWIGSGSHPLASDGVIFGGVNAITRPSLRNVSLWMRQVYTYGDYAYGIRDNPHRERRKRRRRNPPTSLDNATKKAGSSSNQARPTSEDDSGTTLGIPDQYMKYLTFGLSTLAKPTSQQRPDPVTRTSTSSSKTIKAQQTTVSRLKAAEESQDTDDDQPALAQMDPTPDGQDLHDRIALQKRQEEDGIFMVGLKGDLANIPDDPDAGIEDIVDDDGDGPRNILRILQIEVLKDTSEQEEERTDLDRKLSEAGLSSAKNDPLNYKRLRVLVYVRRPFMYCFLFKSQTPALSLARFYRDLHRNLLPIHKPLLSSTSVARIAQRIEESQQQATSSSSDTASVTSGSKSQKAFEPKPIYDLIYDPALLTVHTSIPNIAEPGTPAAEGIISSRRDNRLPISPDWTRIEALNVHSQVLNTLSSTHRNRNEYERVSKTSRGWWVVWMRLPPSKTRETAVDEEAKSQQEVAKGPDQEEAAEVTQGQSGFTSSTHSAESDEPVEHTTSDKWLQSAATTRKEIPSMDRIAFLVRKATDPPPLPKSNTSSRAASSMWQTLTLRGRSTADEATGGASAGWGPAALTGGIGIDARKYVESLLQLNR</sequence>
<gene>
    <name evidence="4" type="ORF">M409DRAFT_66348</name>
</gene>
<name>A0A6A6CHS9_ZASCE</name>
<keyword evidence="5" id="KW-1185">Reference proteome</keyword>
<dbReference type="PANTHER" id="PTHR13056">
    <property type="entry name" value="VACUOLAR FUSION PROTEIN CCZ1 HOMOLOG-RELATED"/>
    <property type="match status" value="1"/>
</dbReference>
<feature type="compositionally biased region" description="Basic residues" evidence="2">
    <location>
        <begin position="331"/>
        <end position="340"/>
    </location>
</feature>
<feature type="compositionally biased region" description="Polar residues" evidence="2">
    <location>
        <begin position="751"/>
        <end position="763"/>
    </location>
</feature>
<proteinExistence type="inferred from homology"/>
<dbReference type="GeneID" id="54570170"/>
<accession>A0A6A6CHS9</accession>
<dbReference type="PANTHER" id="PTHR13056:SF0">
    <property type="entry name" value="VACUOLAR FUSION PROTEIN CCZ1 HOMOLOG-RELATED"/>
    <property type="match status" value="1"/>
</dbReference>
<dbReference type="InterPro" id="IPR013176">
    <property type="entry name" value="Ccz1"/>
</dbReference>
<protein>
    <recommendedName>
        <fullName evidence="3">CCZ1/INTU/HSP4 first Longin domain-containing protein</fullName>
    </recommendedName>
</protein>
<dbReference type="Pfam" id="PF19031">
    <property type="entry name" value="Intu_longin_1"/>
    <property type="match status" value="1"/>
</dbReference>
<organism evidence="4 5">
    <name type="scientific">Zasmidium cellare ATCC 36951</name>
    <dbReference type="NCBI Taxonomy" id="1080233"/>
    <lineage>
        <taxon>Eukaryota</taxon>
        <taxon>Fungi</taxon>
        <taxon>Dikarya</taxon>
        <taxon>Ascomycota</taxon>
        <taxon>Pezizomycotina</taxon>
        <taxon>Dothideomycetes</taxon>
        <taxon>Dothideomycetidae</taxon>
        <taxon>Mycosphaerellales</taxon>
        <taxon>Mycosphaerellaceae</taxon>
        <taxon>Zasmidium</taxon>
    </lineage>
</organism>
<dbReference type="AlphaFoldDB" id="A0A6A6CHS9"/>
<feature type="compositionally biased region" description="Polar residues" evidence="2">
    <location>
        <begin position="341"/>
        <end position="361"/>
    </location>
</feature>
<feature type="region of interest" description="Disordered" evidence="2">
    <location>
        <begin position="388"/>
        <end position="448"/>
    </location>
</feature>
<feature type="region of interest" description="Disordered" evidence="2">
    <location>
        <begin position="723"/>
        <end position="785"/>
    </location>
</feature>
<dbReference type="GO" id="GO:0035658">
    <property type="term" value="C:Mon1-Ccz1 complex"/>
    <property type="evidence" value="ECO:0007669"/>
    <property type="project" value="InterPro"/>
</dbReference>
<feature type="compositionally biased region" description="Basic and acidic residues" evidence="2">
    <location>
        <begin position="723"/>
        <end position="734"/>
    </location>
</feature>
<dbReference type="GO" id="GO:0016192">
    <property type="term" value="P:vesicle-mediated transport"/>
    <property type="evidence" value="ECO:0007669"/>
    <property type="project" value="InterPro"/>
</dbReference>
<feature type="compositionally biased region" description="Polar residues" evidence="2">
    <location>
        <begin position="810"/>
        <end position="819"/>
    </location>
</feature>
<dbReference type="EMBL" id="ML993595">
    <property type="protein sequence ID" value="KAF2166764.1"/>
    <property type="molecule type" value="Genomic_DNA"/>
</dbReference>
<evidence type="ECO:0000256" key="2">
    <source>
        <dbReference type="SAM" id="MobiDB-lite"/>
    </source>
</evidence>
<feature type="region of interest" description="Disordered" evidence="2">
    <location>
        <begin position="327"/>
        <end position="373"/>
    </location>
</feature>
<dbReference type="Proteomes" id="UP000799537">
    <property type="component" value="Unassembled WGS sequence"/>
</dbReference>
<evidence type="ECO:0000256" key="1">
    <source>
        <dbReference type="ARBA" id="ARBA00005352"/>
    </source>
</evidence>
<feature type="compositionally biased region" description="Low complexity" evidence="2">
    <location>
        <begin position="601"/>
        <end position="621"/>
    </location>
</feature>
<feature type="region of interest" description="Disordered" evidence="2">
    <location>
        <begin position="599"/>
        <end position="621"/>
    </location>
</feature>
<evidence type="ECO:0000313" key="4">
    <source>
        <dbReference type="EMBL" id="KAF2166764.1"/>
    </source>
</evidence>
<evidence type="ECO:0000313" key="5">
    <source>
        <dbReference type="Proteomes" id="UP000799537"/>
    </source>
</evidence>
<dbReference type="InterPro" id="IPR043987">
    <property type="entry name" value="CCZ1/INTU/HSP4_longin_1"/>
</dbReference>